<dbReference type="EMBL" id="SOCP01000016">
    <property type="protein sequence ID" value="TDV43217.1"/>
    <property type="molecule type" value="Genomic_DNA"/>
</dbReference>
<name>A0A4R7V3P0_9PSEU</name>
<keyword evidence="4" id="KW-1185">Reference proteome</keyword>
<accession>A0A4R7V3P0</accession>
<sequence>MARWLRDWTSGDDAVVRLLCFPPGGGGPQVYRRWARRLPDRIGVLAVELPGHGARLRERPPTSVAEIVDGPLRDEVEALLDRPVVAYGHSMGALVALELFRRLGVRPDLFVAGACGGPELEHVPADVAAASDDEVVDFLRTSGGTDPAIFADPEYLSLLLPIVRADLAMIAGHRFAPDPPLGCPVRVYLGADDPSATVADAAGWAAQSDGDHGVAVFPGGHFFFQNDEDAVLTRLSGDVDAVLSPA</sequence>
<evidence type="ECO:0000256" key="1">
    <source>
        <dbReference type="ARBA" id="ARBA00007169"/>
    </source>
</evidence>
<comment type="similarity">
    <text evidence="1">Belongs to the thioesterase family.</text>
</comment>
<dbReference type="InterPro" id="IPR029058">
    <property type="entry name" value="AB_hydrolase_fold"/>
</dbReference>
<dbReference type="RefSeq" id="WP_133907111.1">
    <property type="nucleotide sequence ID" value="NZ_SOCP01000016.1"/>
</dbReference>
<proteinExistence type="inferred from homology"/>
<evidence type="ECO:0000313" key="3">
    <source>
        <dbReference type="EMBL" id="TDV43217.1"/>
    </source>
</evidence>
<dbReference type="InterPro" id="IPR001031">
    <property type="entry name" value="Thioesterase"/>
</dbReference>
<dbReference type="PANTHER" id="PTHR11487:SF0">
    <property type="entry name" value="S-ACYL FATTY ACID SYNTHASE THIOESTERASE, MEDIUM CHAIN"/>
    <property type="match status" value="1"/>
</dbReference>
<gene>
    <name evidence="3" type="ORF">CLV71_116151</name>
</gene>
<feature type="domain" description="Thioesterase" evidence="2">
    <location>
        <begin position="17"/>
        <end position="234"/>
    </location>
</feature>
<protein>
    <submittedName>
        <fullName evidence="3">Surfactin synthase thioesterase subunit</fullName>
    </submittedName>
</protein>
<evidence type="ECO:0000313" key="4">
    <source>
        <dbReference type="Proteomes" id="UP000294927"/>
    </source>
</evidence>
<dbReference type="Pfam" id="PF00975">
    <property type="entry name" value="Thioesterase"/>
    <property type="match status" value="1"/>
</dbReference>
<dbReference type="Gene3D" id="3.40.50.1820">
    <property type="entry name" value="alpha/beta hydrolase"/>
    <property type="match status" value="1"/>
</dbReference>
<dbReference type="GO" id="GO:0008610">
    <property type="term" value="P:lipid biosynthetic process"/>
    <property type="evidence" value="ECO:0007669"/>
    <property type="project" value="TreeGrafter"/>
</dbReference>
<dbReference type="SUPFAM" id="SSF53474">
    <property type="entry name" value="alpha/beta-Hydrolases"/>
    <property type="match status" value="1"/>
</dbReference>
<dbReference type="OrthoDB" id="8480037at2"/>
<dbReference type="AlphaFoldDB" id="A0A4R7V3P0"/>
<dbReference type="Proteomes" id="UP000294927">
    <property type="component" value="Unassembled WGS sequence"/>
</dbReference>
<comment type="caution">
    <text evidence="3">The sequence shown here is derived from an EMBL/GenBank/DDBJ whole genome shotgun (WGS) entry which is preliminary data.</text>
</comment>
<organism evidence="3 4">
    <name type="scientific">Actinophytocola oryzae</name>
    <dbReference type="NCBI Taxonomy" id="502181"/>
    <lineage>
        <taxon>Bacteria</taxon>
        <taxon>Bacillati</taxon>
        <taxon>Actinomycetota</taxon>
        <taxon>Actinomycetes</taxon>
        <taxon>Pseudonocardiales</taxon>
        <taxon>Pseudonocardiaceae</taxon>
    </lineage>
</organism>
<evidence type="ECO:0000259" key="2">
    <source>
        <dbReference type="Pfam" id="PF00975"/>
    </source>
</evidence>
<reference evidence="3 4" key="1">
    <citation type="submission" date="2019-03" db="EMBL/GenBank/DDBJ databases">
        <title>Genomic Encyclopedia of Archaeal and Bacterial Type Strains, Phase II (KMG-II): from individual species to whole genera.</title>
        <authorList>
            <person name="Goeker M."/>
        </authorList>
    </citation>
    <scope>NUCLEOTIDE SEQUENCE [LARGE SCALE GENOMIC DNA]</scope>
    <source>
        <strain evidence="3 4">DSM 45499</strain>
    </source>
</reference>
<dbReference type="InterPro" id="IPR012223">
    <property type="entry name" value="TEII"/>
</dbReference>
<dbReference type="PANTHER" id="PTHR11487">
    <property type="entry name" value="THIOESTERASE"/>
    <property type="match status" value="1"/>
</dbReference>